<dbReference type="AlphaFoldDB" id="A0A1A9UHF2"/>
<evidence type="ECO:0000313" key="1">
    <source>
        <dbReference type="EnsemblMetazoa" id="GAUT004948-PA"/>
    </source>
</evidence>
<keyword evidence="2" id="KW-1185">Reference proteome</keyword>
<protein>
    <submittedName>
        <fullName evidence="1">Uncharacterized protein</fullName>
    </submittedName>
</protein>
<name>A0A1A9UHF2_GLOAU</name>
<dbReference type="Proteomes" id="UP000078200">
    <property type="component" value="Unassembled WGS sequence"/>
</dbReference>
<evidence type="ECO:0000313" key="2">
    <source>
        <dbReference type="Proteomes" id="UP000078200"/>
    </source>
</evidence>
<accession>A0A1A9UHF2</accession>
<sequence>MVSGIYNRTVVTLPQKRKAKKTHNIATYSLSVFKHGTHLKARKLTYTPSWKHWIELNGFTVAVTLEKLAISNIQAETACNFVADEEAWFAGRRKSNNDTQRRPFQTTQKVVYYGESLQICAQQTMNFVVRHSVEMKTFYRIAYRHQSHVVGYHMAIRWIDYFSLE</sequence>
<organism evidence="1 2">
    <name type="scientific">Glossina austeni</name>
    <name type="common">Savannah tsetse fly</name>
    <dbReference type="NCBI Taxonomy" id="7395"/>
    <lineage>
        <taxon>Eukaryota</taxon>
        <taxon>Metazoa</taxon>
        <taxon>Ecdysozoa</taxon>
        <taxon>Arthropoda</taxon>
        <taxon>Hexapoda</taxon>
        <taxon>Insecta</taxon>
        <taxon>Pterygota</taxon>
        <taxon>Neoptera</taxon>
        <taxon>Endopterygota</taxon>
        <taxon>Diptera</taxon>
        <taxon>Brachycera</taxon>
        <taxon>Muscomorpha</taxon>
        <taxon>Hippoboscoidea</taxon>
        <taxon>Glossinidae</taxon>
        <taxon>Glossina</taxon>
    </lineage>
</organism>
<proteinExistence type="predicted"/>
<dbReference type="EnsemblMetazoa" id="GAUT004948-RA">
    <property type="protein sequence ID" value="GAUT004948-PA"/>
    <property type="gene ID" value="GAUT004948"/>
</dbReference>
<reference evidence="1" key="1">
    <citation type="submission" date="2020-05" db="UniProtKB">
        <authorList>
            <consortium name="EnsemblMetazoa"/>
        </authorList>
    </citation>
    <scope>IDENTIFICATION</scope>
    <source>
        <strain evidence="1">TTRI</strain>
    </source>
</reference>
<dbReference type="VEuPathDB" id="VectorBase:GAUT004948"/>